<dbReference type="Pfam" id="PF00078">
    <property type="entry name" value="RVT_1"/>
    <property type="match status" value="1"/>
</dbReference>
<sequence>KRISLLFSECLRGKNDINTKKSGNYFQNSENSDGKLRKLLNSYNHIFAKNKYDVGCINIEPHRVVLASEFAIAYRLYRASPKDNSEIKKQIDELLNASIIKPSVSPYAAPVTLAYKREENAKTRLCIDYRKLNQITKTDSEPDPRIDPVLDQSTNVKIFSTLDLASFYWHIKLDENDAEN</sequence>
<dbReference type="Proteomes" id="UP000054359">
    <property type="component" value="Unassembled WGS sequence"/>
</dbReference>
<reference evidence="2 3" key="1">
    <citation type="submission" date="2013-11" db="EMBL/GenBank/DDBJ databases">
        <title>Genome sequencing of Stegodyphus mimosarum.</title>
        <authorList>
            <person name="Bechsgaard J."/>
        </authorList>
    </citation>
    <scope>NUCLEOTIDE SEQUENCE [LARGE SCALE GENOMIC DNA]</scope>
</reference>
<protein>
    <submittedName>
        <fullName evidence="2">Retrovirus-related Pol polyprotein from transposon 412</fullName>
    </submittedName>
</protein>
<dbReference type="Gene3D" id="3.10.10.10">
    <property type="entry name" value="HIV Type 1 Reverse Transcriptase, subunit A, domain 1"/>
    <property type="match status" value="1"/>
</dbReference>
<proteinExistence type="predicted"/>
<feature type="non-terminal residue" evidence="2">
    <location>
        <position position="180"/>
    </location>
</feature>
<dbReference type="STRING" id="407821.A0A087TL95"/>
<dbReference type="OrthoDB" id="112267at2759"/>
<evidence type="ECO:0000259" key="1">
    <source>
        <dbReference type="Pfam" id="PF00078"/>
    </source>
</evidence>
<feature type="non-terminal residue" evidence="2">
    <location>
        <position position="1"/>
    </location>
</feature>
<accession>A0A087TL95</accession>
<organism evidence="2 3">
    <name type="scientific">Stegodyphus mimosarum</name>
    <name type="common">African social velvet spider</name>
    <dbReference type="NCBI Taxonomy" id="407821"/>
    <lineage>
        <taxon>Eukaryota</taxon>
        <taxon>Metazoa</taxon>
        <taxon>Ecdysozoa</taxon>
        <taxon>Arthropoda</taxon>
        <taxon>Chelicerata</taxon>
        <taxon>Arachnida</taxon>
        <taxon>Araneae</taxon>
        <taxon>Araneomorphae</taxon>
        <taxon>Entelegynae</taxon>
        <taxon>Eresoidea</taxon>
        <taxon>Eresidae</taxon>
        <taxon>Stegodyphus</taxon>
    </lineage>
</organism>
<name>A0A087TL95_STEMI</name>
<dbReference type="EMBL" id="KK115740">
    <property type="protein sequence ID" value="KFM65884.1"/>
    <property type="molecule type" value="Genomic_DNA"/>
</dbReference>
<dbReference type="InterPro" id="IPR053134">
    <property type="entry name" value="RNA-dir_DNA_polymerase"/>
</dbReference>
<dbReference type="InterPro" id="IPR043128">
    <property type="entry name" value="Rev_trsase/Diguanyl_cyclase"/>
</dbReference>
<feature type="domain" description="Reverse transcriptase" evidence="1">
    <location>
        <begin position="120"/>
        <end position="177"/>
    </location>
</feature>
<dbReference type="PANTHER" id="PTHR24559">
    <property type="entry name" value="TRANSPOSON TY3-I GAG-POL POLYPROTEIN"/>
    <property type="match status" value="1"/>
</dbReference>
<evidence type="ECO:0000313" key="3">
    <source>
        <dbReference type="Proteomes" id="UP000054359"/>
    </source>
</evidence>
<dbReference type="SUPFAM" id="SSF56672">
    <property type="entry name" value="DNA/RNA polymerases"/>
    <property type="match status" value="1"/>
</dbReference>
<dbReference type="CDD" id="cd01647">
    <property type="entry name" value="RT_LTR"/>
    <property type="match status" value="1"/>
</dbReference>
<dbReference type="GO" id="GO:0071897">
    <property type="term" value="P:DNA biosynthetic process"/>
    <property type="evidence" value="ECO:0007669"/>
    <property type="project" value="UniProtKB-ARBA"/>
</dbReference>
<dbReference type="InterPro" id="IPR043502">
    <property type="entry name" value="DNA/RNA_pol_sf"/>
</dbReference>
<dbReference type="PANTHER" id="PTHR24559:SF444">
    <property type="entry name" value="REVERSE TRANSCRIPTASE DOMAIN-CONTAINING PROTEIN"/>
    <property type="match status" value="1"/>
</dbReference>
<gene>
    <name evidence="2" type="ORF">X975_18857</name>
</gene>
<dbReference type="AlphaFoldDB" id="A0A087TL95"/>
<evidence type="ECO:0000313" key="2">
    <source>
        <dbReference type="EMBL" id="KFM65884.1"/>
    </source>
</evidence>
<dbReference type="Gene3D" id="3.30.70.270">
    <property type="match status" value="1"/>
</dbReference>
<dbReference type="OMA" id="CINIEPH"/>
<keyword evidence="3" id="KW-1185">Reference proteome</keyword>
<dbReference type="InterPro" id="IPR000477">
    <property type="entry name" value="RT_dom"/>
</dbReference>